<evidence type="ECO:0000256" key="11">
    <source>
        <dbReference type="SAM" id="SignalP"/>
    </source>
</evidence>
<reference evidence="14" key="1">
    <citation type="submission" date="2023-07" db="EMBL/GenBank/DDBJ databases">
        <title>Genome content predicts the carbon catabolic preferences of heterotrophic bacteria.</title>
        <authorList>
            <person name="Gralka M."/>
        </authorList>
    </citation>
    <scope>NUCLEOTIDE SEQUENCE</scope>
    <source>
        <strain evidence="14">I2M02</strain>
    </source>
</reference>
<dbReference type="PANTHER" id="PTHR30069">
    <property type="entry name" value="TONB-DEPENDENT OUTER MEMBRANE RECEPTOR"/>
    <property type="match status" value="1"/>
</dbReference>
<evidence type="ECO:0000313" key="15">
    <source>
        <dbReference type="Proteomes" id="UP001169823"/>
    </source>
</evidence>
<keyword evidence="14" id="KW-0675">Receptor</keyword>
<dbReference type="Gene3D" id="2.40.170.20">
    <property type="entry name" value="TonB-dependent receptor, beta-barrel domain"/>
    <property type="match status" value="1"/>
</dbReference>
<dbReference type="InterPro" id="IPR036942">
    <property type="entry name" value="Beta-barrel_TonB_sf"/>
</dbReference>
<dbReference type="PANTHER" id="PTHR30069:SF41">
    <property type="entry name" value="HEME_HEMOPEXIN UTILIZATION PROTEIN C"/>
    <property type="match status" value="1"/>
</dbReference>
<protein>
    <submittedName>
        <fullName evidence="14">TonB-dependent receptor</fullName>
    </submittedName>
</protein>
<dbReference type="InterPro" id="IPR000531">
    <property type="entry name" value="Beta-barrel_TonB"/>
</dbReference>
<evidence type="ECO:0000256" key="7">
    <source>
        <dbReference type="ARBA" id="ARBA00023136"/>
    </source>
</evidence>
<comment type="similarity">
    <text evidence="2 9 10">Belongs to the TonB-dependent receptor family.</text>
</comment>
<dbReference type="InterPro" id="IPR037066">
    <property type="entry name" value="Plug_dom_sf"/>
</dbReference>
<evidence type="ECO:0000313" key="14">
    <source>
        <dbReference type="EMBL" id="MDO6458897.1"/>
    </source>
</evidence>
<evidence type="ECO:0000256" key="8">
    <source>
        <dbReference type="ARBA" id="ARBA00023237"/>
    </source>
</evidence>
<proteinExistence type="inferred from homology"/>
<dbReference type="RefSeq" id="WP_303495136.1">
    <property type="nucleotide sequence ID" value="NZ_JAUOPJ010000022.1"/>
</dbReference>
<organism evidence="14 15">
    <name type="scientific">Celeribacter halophilus</name>
    <dbReference type="NCBI Taxonomy" id="576117"/>
    <lineage>
        <taxon>Bacteria</taxon>
        <taxon>Pseudomonadati</taxon>
        <taxon>Pseudomonadota</taxon>
        <taxon>Alphaproteobacteria</taxon>
        <taxon>Rhodobacterales</taxon>
        <taxon>Roseobacteraceae</taxon>
        <taxon>Celeribacter</taxon>
    </lineage>
</organism>
<evidence type="ECO:0000256" key="2">
    <source>
        <dbReference type="ARBA" id="ARBA00009810"/>
    </source>
</evidence>
<dbReference type="Pfam" id="PF07715">
    <property type="entry name" value="Plug"/>
    <property type="match status" value="1"/>
</dbReference>
<gene>
    <name evidence="14" type="ORF">Q4494_17595</name>
</gene>
<dbReference type="Proteomes" id="UP001169823">
    <property type="component" value="Unassembled WGS sequence"/>
</dbReference>
<evidence type="ECO:0000256" key="4">
    <source>
        <dbReference type="ARBA" id="ARBA00022452"/>
    </source>
</evidence>
<evidence type="ECO:0000259" key="12">
    <source>
        <dbReference type="Pfam" id="PF00593"/>
    </source>
</evidence>
<keyword evidence="3 9" id="KW-0813">Transport</keyword>
<evidence type="ECO:0000256" key="9">
    <source>
        <dbReference type="PROSITE-ProRule" id="PRU01360"/>
    </source>
</evidence>
<dbReference type="EMBL" id="JAUOPJ010000022">
    <property type="protein sequence ID" value="MDO6458897.1"/>
    <property type="molecule type" value="Genomic_DNA"/>
</dbReference>
<dbReference type="GO" id="GO:0009279">
    <property type="term" value="C:cell outer membrane"/>
    <property type="evidence" value="ECO:0007669"/>
    <property type="project" value="UniProtKB-SubCell"/>
</dbReference>
<dbReference type="InterPro" id="IPR039426">
    <property type="entry name" value="TonB-dep_rcpt-like"/>
</dbReference>
<comment type="caution">
    <text evidence="14">The sequence shown here is derived from an EMBL/GenBank/DDBJ whole genome shotgun (WGS) entry which is preliminary data.</text>
</comment>
<keyword evidence="7 9" id="KW-0472">Membrane</keyword>
<keyword evidence="4 9" id="KW-1134">Transmembrane beta strand</keyword>
<keyword evidence="11" id="KW-0732">Signal</keyword>
<evidence type="ECO:0000256" key="3">
    <source>
        <dbReference type="ARBA" id="ARBA00022448"/>
    </source>
</evidence>
<dbReference type="GO" id="GO:0044718">
    <property type="term" value="P:siderophore transmembrane transport"/>
    <property type="evidence" value="ECO:0007669"/>
    <property type="project" value="TreeGrafter"/>
</dbReference>
<dbReference type="PROSITE" id="PS52016">
    <property type="entry name" value="TONB_DEPENDENT_REC_3"/>
    <property type="match status" value="1"/>
</dbReference>
<keyword evidence="6 10" id="KW-0798">TonB box</keyword>
<dbReference type="Gene3D" id="2.170.130.10">
    <property type="entry name" value="TonB-dependent receptor, plug domain"/>
    <property type="match status" value="1"/>
</dbReference>
<accession>A0AAW7XX89</accession>
<dbReference type="Pfam" id="PF00593">
    <property type="entry name" value="TonB_dep_Rec_b-barrel"/>
    <property type="match status" value="1"/>
</dbReference>
<feature type="chain" id="PRO_5043812767" evidence="11">
    <location>
        <begin position="24"/>
        <end position="659"/>
    </location>
</feature>
<evidence type="ECO:0000256" key="10">
    <source>
        <dbReference type="RuleBase" id="RU003357"/>
    </source>
</evidence>
<comment type="subcellular location">
    <subcellularLocation>
        <location evidence="1 9">Cell outer membrane</location>
        <topology evidence="1 9">Multi-pass membrane protein</topology>
    </subcellularLocation>
</comment>
<feature type="signal peptide" evidence="11">
    <location>
        <begin position="1"/>
        <end position="23"/>
    </location>
</feature>
<evidence type="ECO:0000256" key="6">
    <source>
        <dbReference type="ARBA" id="ARBA00023077"/>
    </source>
</evidence>
<dbReference type="InterPro" id="IPR012910">
    <property type="entry name" value="Plug_dom"/>
</dbReference>
<dbReference type="SUPFAM" id="SSF56935">
    <property type="entry name" value="Porins"/>
    <property type="match status" value="1"/>
</dbReference>
<sequence>MAHVKTVLLAASVASSNAAALFAQENDIISLDPIYVELTDPNTGAADRATSAYVSEAELETASMGDLKDLFAGISSVSVGGAIPVAQKIFVNGVDMLNLGVKVDGVAQNNRIFHHVSANAFDPGLMKFVRVDPGVAPADAGFEALAGAVTMETIDVADMLEAGDNFGGRVRLSYSDNGNTFGRAVTLAAREAGFEGLAYLKKMDGDDYEDGDDATVLGTSSELDSGLVKLAYESEAGDRVEFSAQKMQDDALRNRRANFGAASWNPLELYETERTIYALHYENTQAAGLWDPEITLGYSATEVGKEEPYDSSGMTDTLSLTVQNTFHLSEAANITAGVDYIDKTSQYSIYSTGEKLGKEHVENIGIFAQARFEPVIGLDVSAGVRFDSQTFTDVNDVAYDNDGLSGNLSVQYAITERFSVRAGYSNVFGGIPIEDNYLFADAWDYSGLTEVTRGKNFVLGADWEDGPIRLGAEIFKTNLNNVRTSAYDAAAGNYVAGHADFESKGFTLAGSYAWLSGFARASYTYSEARLNGAEASSYAVLDYGTPLGGVFSLEVQQELVNHDLVLGGSIDAALDYDLAYDTGDGDGFLKKMPGYVVANVFAEYRPQRIDDLTIRFEINNLFDETYADRATYGSDYTEDQLNTLKEPGRSVGLIVTKEF</sequence>
<keyword evidence="8 9" id="KW-0998">Cell outer membrane</keyword>
<name>A0AAW7XX89_9RHOB</name>
<feature type="domain" description="TonB-dependent receptor plug" evidence="13">
    <location>
        <begin position="53"/>
        <end position="148"/>
    </location>
</feature>
<dbReference type="GO" id="GO:0015344">
    <property type="term" value="F:siderophore uptake transmembrane transporter activity"/>
    <property type="evidence" value="ECO:0007669"/>
    <property type="project" value="TreeGrafter"/>
</dbReference>
<feature type="domain" description="TonB-dependent receptor-like beta-barrel" evidence="12">
    <location>
        <begin position="191"/>
        <end position="621"/>
    </location>
</feature>
<dbReference type="AlphaFoldDB" id="A0AAW7XX89"/>
<evidence type="ECO:0000256" key="1">
    <source>
        <dbReference type="ARBA" id="ARBA00004571"/>
    </source>
</evidence>
<evidence type="ECO:0000259" key="13">
    <source>
        <dbReference type="Pfam" id="PF07715"/>
    </source>
</evidence>
<evidence type="ECO:0000256" key="5">
    <source>
        <dbReference type="ARBA" id="ARBA00022692"/>
    </source>
</evidence>
<keyword evidence="5 9" id="KW-0812">Transmembrane</keyword>